<dbReference type="EMBL" id="KZ293734">
    <property type="protein sequence ID" value="PBK81133.1"/>
    <property type="molecule type" value="Genomic_DNA"/>
</dbReference>
<dbReference type="OrthoDB" id="3025143at2759"/>
<keyword evidence="1" id="KW-1133">Transmembrane helix</keyword>
<gene>
    <name evidence="2" type="ORF">ARMGADRAFT_948741</name>
</gene>
<keyword evidence="1" id="KW-0472">Membrane</keyword>
<organism evidence="2 3">
    <name type="scientific">Armillaria gallica</name>
    <name type="common">Bulbous honey fungus</name>
    <name type="synonym">Armillaria bulbosa</name>
    <dbReference type="NCBI Taxonomy" id="47427"/>
    <lineage>
        <taxon>Eukaryota</taxon>
        <taxon>Fungi</taxon>
        <taxon>Dikarya</taxon>
        <taxon>Basidiomycota</taxon>
        <taxon>Agaricomycotina</taxon>
        <taxon>Agaricomycetes</taxon>
        <taxon>Agaricomycetidae</taxon>
        <taxon>Agaricales</taxon>
        <taxon>Marasmiineae</taxon>
        <taxon>Physalacriaceae</taxon>
        <taxon>Armillaria</taxon>
    </lineage>
</organism>
<feature type="transmembrane region" description="Helical" evidence="1">
    <location>
        <begin position="9"/>
        <end position="34"/>
    </location>
</feature>
<evidence type="ECO:0000313" key="3">
    <source>
        <dbReference type="Proteomes" id="UP000217790"/>
    </source>
</evidence>
<protein>
    <submittedName>
        <fullName evidence="2">Uncharacterized protein</fullName>
    </submittedName>
</protein>
<keyword evidence="3" id="KW-1185">Reference proteome</keyword>
<dbReference type="Gene3D" id="3.60.130.30">
    <property type="match status" value="1"/>
</dbReference>
<dbReference type="AlphaFoldDB" id="A0A2H3CYG8"/>
<dbReference type="STRING" id="47427.A0A2H3CYG8"/>
<reference evidence="3" key="1">
    <citation type="journal article" date="2017" name="Nat. Ecol. Evol.">
        <title>Genome expansion and lineage-specific genetic innovations in the forest pathogenic fungi Armillaria.</title>
        <authorList>
            <person name="Sipos G."/>
            <person name="Prasanna A.N."/>
            <person name="Walter M.C."/>
            <person name="O'Connor E."/>
            <person name="Balint B."/>
            <person name="Krizsan K."/>
            <person name="Kiss B."/>
            <person name="Hess J."/>
            <person name="Varga T."/>
            <person name="Slot J."/>
            <person name="Riley R."/>
            <person name="Boka B."/>
            <person name="Rigling D."/>
            <person name="Barry K."/>
            <person name="Lee J."/>
            <person name="Mihaltcheva S."/>
            <person name="LaButti K."/>
            <person name="Lipzen A."/>
            <person name="Waldron R."/>
            <person name="Moloney N.M."/>
            <person name="Sperisen C."/>
            <person name="Kredics L."/>
            <person name="Vagvoelgyi C."/>
            <person name="Patrignani A."/>
            <person name="Fitzpatrick D."/>
            <person name="Nagy I."/>
            <person name="Doyle S."/>
            <person name="Anderson J.B."/>
            <person name="Grigoriev I.V."/>
            <person name="Gueldener U."/>
            <person name="Muensterkoetter M."/>
            <person name="Nagy L.G."/>
        </authorList>
    </citation>
    <scope>NUCLEOTIDE SEQUENCE [LARGE SCALE GENOMIC DNA]</scope>
    <source>
        <strain evidence="3">Ar21-2</strain>
    </source>
</reference>
<dbReference type="InParanoid" id="A0A2H3CYG8"/>
<sequence length="188" mass="21251">LHHNKDNTVVLIALISNLAFLQLTGFASSAFAMWAPWTFVYYTWHLCDLLMHDATLIVNWVNSIFTTVTFNFGPRTLCFWHTNSGNLPFGWCAITMLGCFKPCLGGHLVLWDLKLIIDFPPGSMILIPSAILRYSNTAISKGERQYLFTQYSSGGIFCWIDYGFQSSEDYWGGLAGKDLVQAQKEQSE</sequence>
<dbReference type="Proteomes" id="UP000217790">
    <property type="component" value="Unassembled WGS sequence"/>
</dbReference>
<name>A0A2H3CYG8_ARMGA</name>
<accession>A0A2H3CYG8</accession>
<feature type="non-terminal residue" evidence="2">
    <location>
        <position position="1"/>
    </location>
</feature>
<feature type="transmembrane region" description="Helical" evidence="1">
    <location>
        <begin position="54"/>
        <end position="73"/>
    </location>
</feature>
<evidence type="ECO:0000256" key="1">
    <source>
        <dbReference type="SAM" id="Phobius"/>
    </source>
</evidence>
<keyword evidence="1" id="KW-0812">Transmembrane</keyword>
<evidence type="ECO:0000313" key="2">
    <source>
        <dbReference type="EMBL" id="PBK81133.1"/>
    </source>
</evidence>
<proteinExistence type="predicted"/>